<name>Q45814_CLOAT</name>
<dbReference type="AlphaFoldDB" id="Q45814"/>
<evidence type="ECO:0000313" key="1">
    <source>
        <dbReference type="EMBL" id="CAA51343.1"/>
    </source>
</evidence>
<accession>Q45814</accession>
<proteinExistence type="predicted"/>
<sequence>MYCKPCFVLQFTISISKSAFKNNIYTKNNIDIIFKI</sequence>
<organism evidence="1">
    <name type="scientific">Clostridium acetobutylicum</name>
    <dbReference type="NCBI Taxonomy" id="1488"/>
    <lineage>
        <taxon>Bacteria</taxon>
        <taxon>Bacillati</taxon>
        <taxon>Bacillota</taxon>
        <taxon>Clostridia</taxon>
        <taxon>Eubacteriales</taxon>
        <taxon>Clostridiaceae</taxon>
        <taxon>Clostridium</taxon>
    </lineage>
</organism>
<reference evidence="1" key="1">
    <citation type="journal article" date="1993" name="J. Bacteriol.">
        <title>Cloning, sequencing, and molecular analysis of the sol operon of Clostridium acetobutylicum, a chromosomal locus involved in solventogenesis.</title>
        <authorList>
            <person name="Fischer R.J."/>
            <person name="Helms J."/>
            <person name="Duerre P."/>
        </authorList>
    </citation>
    <scope>NUCLEOTIDE SEQUENCE</scope>
</reference>
<protein>
    <submittedName>
        <fullName evidence="1">AdhE, ctfA and ctfB genes</fullName>
    </submittedName>
</protein>
<dbReference type="PIR" id="S33435">
    <property type="entry name" value="S33435"/>
</dbReference>
<dbReference type="EMBL" id="X72831">
    <property type="protein sequence ID" value="CAA51343.1"/>
    <property type="molecule type" value="Genomic_DNA"/>
</dbReference>